<dbReference type="InterPro" id="IPR011008">
    <property type="entry name" value="Dimeric_a/b-barrel"/>
</dbReference>
<proteinExistence type="predicted"/>
<protein>
    <recommendedName>
        <fullName evidence="1">EthD domain-containing protein</fullName>
    </recommendedName>
</protein>
<reference evidence="2 3" key="1">
    <citation type="submission" date="2019-10" db="EMBL/GenBank/DDBJ databases">
        <title>Nocardia macrotermitis sp. nov. and Nocardia aurantia sp. nov., isolated from the gut of fungus growing-termite Macrotermes natalensis.</title>
        <authorList>
            <person name="Benndorf R."/>
            <person name="Schwitalla J."/>
            <person name="Martin K."/>
            <person name="De Beer W."/>
            <person name="Kaster A.-K."/>
            <person name="Vollmers J."/>
            <person name="Poulsen M."/>
            <person name="Beemelmanns C."/>
        </authorList>
    </citation>
    <scope>NUCLEOTIDE SEQUENCE [LARGE SCALE GENOMIC DNA]</scope>
    <source>
        <strain evidence="2 3">RB20</strain>
    </source>
</reference>
<dbReference type="RefSeq" id="WP_153411294.1">
    <property type="nucleotide sequence ID" value="NZ_WEGK01000007.1"/>
</dbReference>
<name>A0A7K0D6R1_9NOCA</name>
<evidence type="ECO:0000313" key="3">
    <source>
        <dbReference type="Proteomes" id="UP000438448"/>
    </source>
</evidence>
<dbReference type="GO" id="GO:0016491">
    <property type="term" value="F:oxidoreductase activity"/>
    <property type="evidence" value="ECO:0007669"/>
    <property type="project" value="InterPro"/>
</dbReference>
<keyword evidence="3" id="KW-1185">Reference proteome</keyword>
<dbReference type="InterPro" id="IPR009799">
    <property type="entry name" value="EthD_dom"/>
</dbReference>
<accession>A0A7K0D6R1</accession>
<dbReference type="SUPFAM" id="SSF54909">
    <property type="entry name" value="Dimeric alpha+beta barrel"/>
    <property type="match status" value="1"/>
</dbReference>
<gene>
    <name evidence="2" type="ORF">NRB20_36390</name>
</gene>
<dbReference type="Proteomes" id="UP000438448">
    <property type="component" value="Unassembled WGS sequence"/>
</dbReference>
<dbReference type="AlphaFoldDB" id="A0A7K0D6R1"/>
<comment type="caution">
    <text evidence="2">The sequence shown here is derived from an EMBL/GenBank/DDBJ whole genome shotgun (WGS) entry which is preliminary data.</text>
</comment>
<feature type="domain" description="EthD" evidence="1">
    <location>
        <begin position="11"/>
        <end position="94"/>
    </location>
</feature>
<dbReference type="EMBL" id="WEGK01000007">
    <property type="protein sequence ID" value="MQY20534.1"/>
    <property type="molecule type" value="Genomic_DNA"/>
</dbReference>
<evidence type="ECO:0000259" key="1">
    <source>
        <dbReference type="Pfam" id="PF07110"/>
    </source>
</evidence>
<evidence type="ECO:0000313" key="2">
    <source>
        <dbReference type="EMBL" id="MQY20534.1"/>
    </source>
</evidence>
<dbReference type="Pfam" id="PF07110">
    <property type="entry name" value="EthD"/>
    <property type="match status" value="1"/>
</dbReference>
<dbReference type="Gene3D" id="3.30.70.100">
    <property type="match status" value="1"/>
</dbReference>
<dbReference type="OrthoDB" id="2613214at2"/>
<organism evidence="2 3">
    <name type="scientific">Nocardia macrotermitis</name>
    <dbReference type="NCBI Taxonomy" id="2585198"/>
    <lineage>
        <taxon>Bacteria</taxon>
        <taxon>Bacillati</taxon>
        <taxon>Actinomycetota</taxon>
        <taxon>Actinomycetes</taxon>
        <taxon>Mycobacteriales</taxon>
        <taxon>Nocardiaceae</taxon>
        <taxon>Nocardia</taxon>
    </lineage>
</organism>
<sequence length="106" mass="11808">MFKVVALLVRKAGVSREELIAHYEDHHVPLVTSLAPGPIDYRRNYVVSDGVSGDFDVMTELTFLDRAAYEAWVGVMYAPGSGVAADEETFLDRSRTRSFVVDERIG</sequence>